<dbReference type="Gene3D" id="3.30.950.10">
    <property type="entry name" value="Methyltransferase, Cobalt-precorrin-4 Transmethylase, Domain 2"/>
    <property type="match status" value="1"/>
</dbReference>
<comment type="similarity">
    <text evidence="2 7">Belongs to the precorrin methyltransferase family.</text>
</comment>
<dbReference type="EMBL" id="JAJFAT010000012">
    <property type="protein sequence ID" value="MCC3145481.1"/>
    <property type="molecule type" value="Genomic_DNA"/>
</dbReference>
<dbReference type="SUPFAM" id="SSF53790">
    <property type="entry name" value="Tetrapyrrole methylase"/>
    <property type="match status" value="1"/>
</dbReference>
<dbReference type="InterPro" id="IPR014776">
    <property type="entry name" value="4pyrrole_Mease_sub2"/>
</dbReference>
<feature type="domain" description="Tetrapyrrole methylase" evidence="8">
    <location>
        <begin position="4"/>
        <end position="217"/>
    </location>
</feature>
<dbReference type="InterPro" id="IPR012382">
    <property type="entry name" value="CobI/CbiL"/>
</dbReference>
<dbReference type="Proteomes" id="UP001199296">
    <property type="component" value="Unassembled WGS sequence"/>
</dbReference>
<dbReference type="EC" id="2.1.1.130" evidence="9"/>
<sequence length="241" mass="26991">MPAKLYGIGVGAGDPKLLTLKAVETLKKVDYIFTPVSAKSSSSNALKIIDTLFEDSLLQKENKVIKLNFEMAKDLNKLKDSRLKAAKKINEKLTANNKVAFITLGDPFLYSTYTYIMKKIKKWNPKVEITTIPGISSITACTAAQNLPLAEGRENIAIISSLENEAQLEKIFSIFDTVVILKLSRNFAKVYPVLEKLNLKDRVLIGSRCGLKEESYTENIEVLKNQEIDYLTLMIVKRKGI</sequence>
<keyword evidence="5 9" id="KW-0808">Transferase</keyword>
<dbReference type="AlphaFoldDB" id="A0AAW4X0Z6"/>
<dbReference type="NCBIfam" id="TIGR01467">
    <property type="entry name" value="cobI_cbiL"/>
    <property type="match status" value="1"/>
</dbReference>
<reference evidence="9 10" key="1">
    <citation type="submission" date="2021-10" db="EMBL/GenBank/DDBJ databases">
        <authorList>
            <person name="Grouzdev D.S."/>
            <person name="Pantiukh K.S."/>
            <person name="Krutkina M.S."/>
        </authorList>
    </citation>
    <scope>NUCLEOTIDE SEQUENCE [LARGE SCALE GENOMIC DNA]</scope>
    <source>
        <strain evidence="9 10">Z-7514</strain>
    </source>
</reference>
<evidence type="ECO:0000256" key="7">
    <source>
        <dbReference type="PIRNR" id="PIRNR036427"/>
    </source>
</evidence>
<comment type="caution">
    <text evidence="9">The sequence shown here is derived from an EMBL/GenBank/DDBJ whole genome shotgun (WGS) entry which is preliminary data.</text>
</comment>
<dbReference type="InterPro" id="IPR035996">
    <property type="entry name" value="4pyrrol_Methylase_sf"/>
</dbReference>
<keyword evidence="4 9" id="KW-0489">Methyltransferase</keyword>
<evidence type="ECO:0000259" key="8">
    <source>
        <dbReference type="Pfam" id="PF00590"/>
    </source>
</evidence>
<evidence type="ECO:0000313" key="10">
    <source>
        <dbReference type="Proteomes" id="UP001199296"/>
    </source>
</evidence>
<protein>
    <submittedName>
        <fullName evidence="9">Precorrin-2 C(20)-methyltransferase</fullName>
        <ecNumber evidence="9">2.1.1.130</ecNumber>
    </submittedName>
</protein>
<evidence type="ECO:0000256" key="4">
    <source>
        <dbReference type="ARBA" id="ARBA00022603"/>
    </source>
</evidence>
<name>A0AAW4X0Z6_9FIRM</name>
<evidence type="ECO:0000256" key="2">
    <source>
        <dbReference type="ARBA" id="ARBA00005879"/>
    </source>
</evidence>
<dbReference type="Gene3D" id="3.40.1010.10">
    <property type="entry name" value="Cobalt-precorrin-4 Transmethylase, Domain 1"/>
    <property type="match status" value="1"/>
</dbReference>
<evidence type="ECO:0000256" key="6">
    <source>
        <dbReference type="ARBA" id="ARBA00022691"/>
    </source>
</evidence>
<dbReference type="InterPro" id="IPR006364">
    <property type="entry name" value="CobI/CbiL/CobIJ_dom"/>
</dbReference>
<dbReference type="RefSeq" id="WP_229346185.1">
    <property type="nucleotide sequence ID" value="NZ_JAJFAT010000012.1"/>
</dbReference>
<comment type="pathway">
    <text evidence="1">Cofactor biosynthesis; adenosylcobalamin biosynthesis.</text>
</comment>
<keyword evidence="10" id="KW-1185">Reference proteome</keyword>
<keyword evidence="3" id="KW-0169">Cobalamin biosynthesis</keyword>
<dbReference type="InterPro" id="IPR000878">
    <property type="entry name" value="4pyrrol_Mease"/>
</dbReference>
<dbReference type="GO" id="GO:0032259">
    <property type="term" value="P:methylation"/>
    <property type="evidence" value="ECO:0007669"/>
    <property type="project" value="UniProtKB-KW"/>
</dbReference>
<evidence type="ECO:0000256" key="5">
    <source>
        <dbReference type="ARBA" id="ARBA00022679"/>
    </source>
</evidence>
<dbReference type="GO" id="GO:0009236">
    <property type="term" value="P:cobalamin biosynthetic process"/>
    <property type="evidence" value="ECO:0007669"/>
    <property type="project" value="UniProtKB-UniRule"/>
</dbReference>
<dbReference type="PANTHER" id="PTHR43467:SF2">
    <property type="entry name" value="COBALT-PRECORRIN-2 C(20)-METHYLTRANSFERASE"/>
    <property type="match status" value="1"/>
</dbReference>
<evidence type="ECO:0000256" key="1">
    <source>
        <dbReference type="ARBA" id="ARBA00004953"/>
    </source>
</evidence>
<proteinExistence type="inferred from homology"/>
<dbReference type="CDD" id="cd11645">
    <property type="entry name" value="Precorrin_2_C20_MT"/>
    <property type="match status" value="1"/>
</dbReference>
<organism evidence="9 10">
    <name type="scientific">Halanaerobium polyolivorans</name>
    <dbReference type="NCBI Taxonomy" id="2886943"/>
    <lineage>
        <taxon>Bacteria</taxon>
        <taxon>Bacillati</taxon>
        <taxon>Bacillota</taxon>
        <taxon>Clostridia</taxon>
        <taxon>Halanaerobiales</taxon>
        <taxon>Halanaerobiaceae</taxon>
        <taxon>Halanaerobium</taxon>
    </lineage>
</organism>
<gene>
    <name evidence="9" type="primary">cobI</name>
    <name evidence="9" type="ORF">LJ207_09115</name>
</gene>
<dbReference type="PANTHER" id="PTHR43467">
    <property type="entry name" value="COBALT-PRECORRIN-2 C(20)-METHYLTRANSFERASE"/>
    <property type="match status" value="1"/>
</dbReference>
<evidence type="ECO:0000256" key="3">
    <source>
        <dbReference type="ARBA" id="ARBA00022573"/>
    </source>
</evidence>
<accession>A0AAW4X0Z6</accession>
<dbReference type="Pfam" id="PF00590">
    <property type="entry name" value="TP_methylase"/>
    <property type="match status" value="1"/>
</dbReference>
<dbReference type="PIRSF" id="PIRSF036427">
    <property type="entry name" value="Precrrn-2_mtase"/>
    <property type="match status" value="1"/>
</dbReference>
<evidence type="ECO:0000313" key="9">
    <source>
        <dbReference type="EMBL" id="MCC3145481.1"/>
    </source>
</evidence>
<dbReference type="GO" id="GO:0030788">
    <property type="term" value="F:precorrin-2 C20-methyltransferase activity"/>
    <property type="evidence" value="ECO:0007669"/>
    <property type="project" value="UniProtKB-EC"/>
</dbReference>
<dbReference type="InterPro" id="IPR014777">
    <property type="entry name" value="4pyrrole_Mease_sub1"/>
</dbReference>
<keyword evidence="6" id="KW-0949">S-adenosyl-L-methionine</keyword>